<evidence type="ECO:0000256" key="5">
    <source>
        <dbReference type="ARBA" id="ARBA00023077"/>
    </source>
</evidence>
<dbReference type="InterPro" id="IPR000531">
    <property type="entry name" value="Beta-barrel_TonB"/>
</dbReference>
<dbReference type="Pfam" id="PF07715">
    <property type="entry name" value="Plug"/>
    <property type="match status" value="1"/>
</dbReference>
<keyword evidence="3 8" id="KW-1134">Transmembrane beta strand</keyword>
<keyword evidence="10" id="KW-0732">Signal</keyword>
<feature type="signal peptide" evidence="10">
    <location>
        <begin position="1"/>
        <end position="21"/>
    </location>
</feature>
<evidence type="ECO:0000256" key="4">
    <source>
        <dbReference type="ARBA" id="ARBA00022692"/>
    </source>
</evidence>
<evidence type="ECO:0000256" key="2">
    <source>
        <dbReference type="ARBA" id="ARBA00022448"/>
    </source>
</evidence>
<evidence type="ECO:0000256" key="8">
    <source>
        <dbReference type="PROSITE-ProRule" id="PRU01360"/>
    </source>
</evidence>
<dbReference type="InterPro" id="IPR012910">
    <property type="entry name" value="Plug_dom"/>
</dbReference>
<gene>
    <name evidence="13" type="ORF">CEW91_00935</name>
</gene>
<evidence type="ECO:0000313" key="13">
    <source>
        <dbReference type="EMBL" id="ASG64807.1"/>
    </source>
</evidence>
<dbReference type="InterPro" id="IPR037066">
    <property type="entry name" value="Plug_dom_sf"/>
</dbReference>
<feature type="domain" description="TonB-dependent receptor-like beta-barrel" evidence="11">
    <location>
        <begin position="351"/>
        <end position="832"/>
    </location>
</feature>
<dbReference type="Gene3D" id="2.40.170.20">
    <property type="entry name" value="TonB-dependent receptor, beta-barrel domain"/>
    <property type="match status" value="1"/>
</dbReference>
<comment type="subcellular location">
    <subcellularLocation>
        <location evidence="1 8">Cell outer membrane</location>
        <topology evidence="1 8">Multi-pass membrane protein</topology>
    </subcellularLocation>
</comment>
<proteinExistence type="inferred from homology"/>
<dbReference type="PANTHER" id="PTHR47234:SF2">
    <property type="entry name" value="TONB-DEPENDENT RECEPTOR"/>
    <property type="match status" value="1"/>
</dbReference>
<dbReference type="InterPro" id="IPR039426">
    <property type="entry name" value="TonB-dep_rcpt-like"/>
</dbReference>
<organism evidence="13 14">
    <name type="scientific">Idiomarina piscisalsi</name>
    <dbReference type="NCBI Taxonomy" id="1096243"/>
    <lineage>
        <taxon>Bacteria</taxon>
        <taxon>Pseudomonadati</taxon>
        <taxon>Pseudomonadota</taxon>
        <taxon>Gammaproteobacteria</taxon>
        <taxon>Alteromonadales</taxon>
        <taxon>Idiomarinaceae</taxon>
        <taxon>Idiomarina</taxon>
    </lineage>
</organism>
<keyword evidence="13" id="KW-0675">Receptor</keyword>
<dbReference type="Gene3D" id="2.170.130.10">
    <property type="entry name" value="TonB-dependent receptor, plug domain"/>
    <property type="match status" value="1"/>
</dbReference>
<dbReference type="PROSITE" id="PS52016">
    <property type="entry name" value="TONB_DEPENDENT_REC_3"/>
    <property type="match status" value="1"/>
</dbReference>
<dbReference type="RefSeq" id="WP_088767265.1">
    <property type="nucleotide sequence ID" value="NZ_CP022133.1"/>
</dbReference>
<feature type="domain" description="TonB-dependent receptor plug" evidence="12">
    <location>
        <begin position="54"/>
        <end position="174"/>
    </location>
</feature>
<dbReference type="SUPFAM" id="SSF56935">
    <property type="entry name" value="Porins"/>
    <property type="match status" value="1"/>
</dbReference>
<comment type="similarity">
    <text evidence="8 9">Belongs to the TonB-dependent receptor family.</text>
</comment>
<dbReference type="EMBL" id="CP022133">
    <property type="protein sequence ID" value="ASG64807.1"/>
    <property type="molecule type" value="Genomic_DNA"/>
</dbReference>
<evidence type="ECO:0000313" key="14">
    <source>
        <dbReference type="Proteomes" id="UP000197717"/>
    </source>
</evidence>
<name>A0ABM6LQT2_9GAMM</name>
<sequence length="867" mass="94600">MSKWSLLIPLAGLTLSPVAIAMQQANNENEQQQEAQIDENIQVTGSRLKGIDMEGANPVQIFSQEDLNERGHISVGSFLKDLPQAATAGTFTENGGVGGADGAPAGSAGVSLRGLGSSSTLVLVNGRRVNVSSFANGADSFVNVNNIPMSAIDRIEVLTDGASSIYGSDAIAGVINFIMRKDFEGHEVSIMYGDDTDSSDGSRYNATYVGGFNTKNSNTTVILDYASQNSVFNSDRPITVTFESSTFVDIDGTEYAEPYCNNGTPVANSRCDYDYVIQRVVQPDYDNFGATLNHYYRLNDRTEFFAEAMFQQNEGHAYDSGAAFSATIPGDSSVIPEWASELNQEDGSADPIYIRSRFPDRRTQEYTDTSYRLLAGLRGEIGYWNWETAASYGKSESEILHTAGFYSVSAVDDAIANGTFDPFNLGRNNDASTLASLRTLAPRNGESELFSFDFNIAGDLFELPAGYVKSVFGGEYRREELFDEPAAIAANNGVFALGASQAEADRSQYAFYSEFHLPLTQSLDAIAALRYDHYSDFGGDVNPKLSLRWRATDDLIFRASASTGFRAPSLTQLGAGTSLSAAYINCTPDDPYVSLCGTSGNEQGELELDQETLGNLNLEAEQSVAYNIGTSWNITDTWQLTVDYWRYDHEDIVDIDANTTLDACVAGNSPVVNTVSELGDNEFGCVVNADGDLVFLRTGYFNVGEQKTDGVDIRTDYSLSTNSYGDFNLYASGTKTFSYERKLTPESEAEDLLGRLSGAAEIARPEFVADFGVEWELSDYNANLNGHYVSSLGDGDFKFGGNETVDAWLTWNASIGYQFNTNHRFLLTVRNLLDEEPPYASSPTNGYASSVHDWLGRQVSLRYTVNF</sequence>
<evidence type="ECO:0000256" key="9">
    <source>
        <dbReference type="RuleBase" id="RU003357"/>
    </source>
</evidence>
<dbReference type="Proteomes" id="UP000197717">
    <property type="component" value="Chromosome"/>
</dbReference>
<keyword evidence="5 9" id="KW-0798">TonB box</keyword>
<protein>
    <submittedName>
        <fullName evidence="13">TonB-dependent receptor</fullName>
    </submittedName>
</protein>
<dbReference type="InterPro" id="IPR036942">
    <property type="entry name" value="Beta-barrel_TonB_sf"/>
</dbReference>
<evidence type="ECO:0000259" key="11">
    <source>
        <dbReference type="Pfam" id="PF00593"/>
    </source>
</evidence>
<keyword evidence="14" id="KW-1185">Reference proteome</keyword>
<keyword evidence="7 8" id="KW-0998">Cell outer membrane</keyword>
<feature type="chain" id="PRO_5045195102" evidence="10">
    <location>
        <begin position="22"/>
        <end position="867"/>
    </location>
</feature>
<accession>A0ABM6LQT2</accession>
<evidence type="ECO:0000256" key="7">
    <source>
        <dbReference type="ARBA" id="ARBA00023237"/>
    </source>
</evidence>
<keyword evidence="4 8" id="KW-0812">Transmembrane</keyword>
<evidence type="ECO:0000256" key="3">
    <source>
        <dbReference type="ARBA" id="ARBA00022452"/>
    </source>
</evidence>
<keyword evidence="6 8" id="KW-0472">Membrane</keyword>
<evidence type="ECO:0000256" key="1">
    <source>
        <dbReference type="ARBA" id="ARBA00004571"/>
    </source>
</evidence>
<evidence type="ECO:0000256" key="10">
    <source>
        <dbReference type="SAM" id="SignalP"/>
    </source>
</evidence>
<dbReference type="Pfam" id="PF00593">
    <property type="entry name" value="TonB_dep_Rec_b-barrel"/>
    <property type="match status" value="1"/>
</dbReference>
<evidence type="ECO:0000256" key="6">
    <source>
        <dbReference type="ARBA" id="ARBA00023136"/>
    </source>
</evidence>
<dbReference type="CDD" id="cd01347">
    <property type="entry name" value="ligand_gated_channel"/>
    <property type="match status" value="1"/>
</dbReference>
<evidence type="ECO:0000259" key="12">
    <source>
        <dbReference type="Pfam" id="PF07715"/>
    </source>
</evidence>
<reference evidence="13 14" key="1">
    <citation type="submission" date="2017-06" db="EMBL/GenBank/DDBJ databases">
        <title>Complete genome sequence of Idiomarina piscisalsi strain 10PY1A isolated from soil of Soudi Arabia.</title>
        <authorList>
            <person name="Kim M.-C."/>
            <person name="Jung B.K."/>
            <person name="Budiyanto F."/>
            <person name="Nzila A."/>
            <person name="Shin J.-H."/>
        </authorList>
    </citation>
    <scope>NUCLEOTIDE SEQUENCE [LARGE SCALE GENOMIC DNA]</scope>
    <source>
        <strain evidence="13 14">10PY1A</strain>
    </source>
</reference>
<dbReference type="PANTHER" id="PTHR47234">
    <property type="match status" value="1"/>
</dbReference>
<keyword evidence="2 8" id="KW-0813">Transport</keyword>